<dbReference type="Proteomes" id="UP000306416">
    <property type="component" value="Unassembled WGS sequence"/>
</dbReference>
<organism evidence="1 2">
    <name type="scientific">Geomonas terrae</name>
    <dbReference type="NCBI Taxonomy" id="2562681"/>
    <lineage>
        <taxon>Bacteria</taxon>
        <taxon>Pseudomonadati</taxon>
        <taxon>Thermodesulfobacteriota</taxon>
        <taxon>Desulfuromonadia</taxon>
        <taxon>Geobacterales</taxon>
        <taxon>Geobacteraceae</taxon>
        <taxon>Geomonas</taxon>
    </lineage>
</organism>
<accession>A0A4S1CFM0</accession>
<dbReference type="RefSeq" id="WP_135869784.1">
    <property type="nucleotide sequence ID" value="NZ_SRSC01000002.1"/>
</dbReference>
<dbReference type="EMBL" id="SRSC01000002">
    <property type="protein sequence ID" value="TGU72301.1"/>
    <property type="molecule type" value="Genomic_DNA"/>
</dbReference>
<keyword evidence="2" id="KW-1185">Reference proteome</keyword>
<dbReference type="AlphaFoldDB" id="A0A4S1CFM0"/>
<proteinExistence type="predicted"/>
<name>A0A4S1CFM0_9BACT</name>
<protein>
    <submittedName>
        <fullName evidence="1">Uncharacterized protein</fullName>
    </submittedName>
</protein>
<reference evidence="1 2" key="1">
    <citation type="submission" date="2019-04" db="EMBL/GenBank/DDBJ databases">
        <title>Geobacter oryzae sp. nov., ferric-reducing bacteria isolated from paddy soil.</title>
        <authorList>
            <person name="Xu Z."/>
            <person name="Masuda Y."/>
            <person name="Itoh H."/>
            <person name="Senoo K."/>
        </authorList>
    </citation>
    <scope>NUCLEOTIDE SEQUENCE [LARGE SCALE GENOMIC DNA]</scope>
    <source>
        <strain evidence="1 2">Red111</strain>
    </source>
</reference>
<sequence length="209" mass="23276">MSMLYLWHPSVSGDGKVLDCILTRGDSDQIGGGSERFVSALASTLEIGTIPLKWSIKPYRCNFYSEYWSEGGWESRWDFIWRVTVHFKAQVAIRPLKLGYLGIDDIDDYSPLVESYKFEPFSCLVAGSFDSEEKARETARRLANDKELVAARKVAAAPDPVIQVVRVDEKAFHLRAALGSGDASFFQGEYPELTLSFLEAAGAVTHVRG</sequence>
<evidence type="ECO:0000313" key="2">
    <source>
        <dbReference type="Proteomes" id="UP000306416"/>
    </source>
</evidence>
<gene>
    <name evidence="1" type="ORF">E4633_08285</name>
</gene>
<comment type="caution">
    <text evidence="1">The sequence shown here is derived from an EMBL/GenBank/DDBJ whole genome shotgun (WGS) entry which is preliminary data.</text>
</comment>
<evidence type="ECO:0000313" key="1">
    <source>
        <dbReference type="EMBL" id="TGU72301.1"/>
    </source>
</evidence>